<dbReference type="STRING" id="3068.D8UG04"/>
<dbReference type="PIRSF" id="PIRSF005673">
    <property type="entry name" value="Importin_alpha"/>
    <property type="match status" value="1"/>
</dbReference>
<evidence type="ECO:0000259" key="8">
    <source>
        <dbReference type="PROSITE" id="PS51214"/>
    </source>
</evidence>
<dbReference type="InterPro" id="IPR011989">
    <property type="entry name" value="ARM-like"/>
</dbReference>
<feature type="domain" description="IBB" evidence="8">
    <location>
        <begin position="1"/>
        <end position="54"/>
    </location>
</feature>
<evidence type="ECO:0000256" key="2">
    <source>
        <dbReference type="ARBA" id="ARBA00022448"/>
    </source>
</evidence>
<dbReference type="InParanoid" id="D8UG04"/>
<evidence type="ECO:0000256" key="5">
    <source>
        <dbReference type="PIRNR" id="PIRNR005673"/>
    </source>
</evidence>
<dbReference type="Proteomes" id="UP000001058">
    <property type="component" value="Unassembled WGS sequence"/>
</dbReference>
<proteinExistence type="inferred from homology"/>
<dbReference type="EMBL" id="GL378396">
    <property type="protein sequence ID" value="EFJ41344.1"/>
    <property type="molecule type" value="Genomic_DNA"/>
</dbReference>
<feature type="repeat" description="ARM" evidence="6">
    <location>
        <begin position="159"/>
        <end position="187"/>
    </location>
</feature>
<dbReference type="GeneID" id="9627025"/>
<dbReference type="SMART" id="SM00185">
    <property type="entry name" value="ARM"/>
    <property type="match status" value="8"/>
</dbReference>
<evidence type="ECO:0000256" key="4">
    <source>
        <dbReference type="ARBA" id="ARBA00022927"/>
    </source>
</evidence>
<sequence length="542" mass="59966">MLRPDATRKKEYKKGIDAEEARRKREDNIIALRQNKRDENLQKKRSTFAPASATANFGIEDSTKNSVGRHQLDELPMMVHGVFHGNTSEQYDATQRFRKLLSIERNPPIEEVIKTGVIPKFVEFLQRHDTPQLQFEAAWALTNVASGTSEHTKVVIDHNAVPIFVELLNSPNDDVREQAVWALGNIAGDSPKCRDYVLSHNALPPLLEQLKENSKISMLRNATWTLSNFCRGKPAPNFTLTRQALPTLARLIHHTDEEVLTDACWALSYLSDGDNDRIDKVIESGVCRRLVELLLHNSPGVLVPALRTVGNIVTGNDMQTQVIINCGALPCLHNLLMTNHKKSIKKEACWTVSNITAGTKDQIQSVFDAGLIPPLITLLSNAEFDIKKEAAWAISNATSGGTADQIKYLVQNNAIKPLCDLLTVADVRIITVALEGLENILKVGQQERNIPGGMGVNPFAQMIEDADGLDKIEHLQDHPNEDLYEKAVHILETYFDVDDGEDQNLAPGVNPSGNTYSFGVAPSQGFSFGESQAGAAPQFNFQ</sequence>
<keyword evidence="4 5" id="KW-0653">Protein transport</keyword>
<dbReference type="GO" id="GO:0061608">
    <property type="term" value="F:nuclear import signal receptor activity"/>
    <property type="evidence" value="ECO:0007669"/>
    <property type="project" value="InterPro"/>
</dbReference>
<protein>
    <recommendedName>
        <fullName evidence="5">Importin subunit alpha</fullName>
    </recommendedName>
</protein>
<dbReference type="PROSITE" id="PS51214">
    <property type="entry name" value="IBB"/>
    <property type="match status" value="1"/>
</dbReference>
<evidence type="ECO:0000313" key="9">
    <source>
        <dbReference type="EMBL" id="EFJ41344.1"/>
    </source>
</evidence>
<feature type="compositionally biased region" description="Basic and acidic residues" evidence="7">
    <location>
        <begin position="1"/>
        <end position="28"/>
    </location>
</feature>
<name>D8UG04_VOLCA</name>
<evidence type="ECO:0000256" key="1">
    <source>
        <dbReference type="ARBA" id="ARBA00010394"/>
    </source>
</evidence>
<evidence type="ECO:0000256" key="7">
    <source>
        <dbReference type="SAM" id="MobiDB-lite"/>
    </source>
</evidence>
<dbReference type="KEGG" id="vcn:VOLCADRAFT_84159"/>
<keyword evidence="2 5" id="KW-0813">Transport</keyword>
<reference evidence="9 10" key="1">
    <citation type="journal article" date="2010" name="Science">
        <title>Genomic analysis of organismal complexity in the multicellular green alga Volvox carteri.</title>
        <authorList>
            <person name="Prochnik S.E."/>
            <person name="Umen J."/>
            <person name="Nedelcu A.M."/>
            <person name="Hallmann A."/>
            <person name="Miller S.M."/>
            <person name="Nishii I."/>
            <person name="Ferris P."/>
            <person name="Kuo A."/>
            <person name="Mitros T."/>
            <person name="Fritz-Laylin L.K."/>
            <person name="Hellsten U."/>
            <person name="Chapman J."/>
            <person name="Simakov O."/>
            <person name="Rensing S.A."/>
            <person name="Terry A."/>
            <person name="Pangilinan J."/>
            <person name="Kapitonov V."/>
            <person name="Jurka J."/>
            <person name="Salamov A."/>
            <person name="Shapiro H."/>
            <person name="Schmutz J."/>
            <person name="Grimwood J."/>
            <person name="Lindquist E."/>
            <person name="Lucas S."/>
            <person name="Grigoriev I.V."/>
            <person name="Schmitt R."/>
            <person name="Kirk D."/>
            <person name="Rokhsar D.S."/>
        </authorList>
    </citation>
    <scope>NUCLEOTIDE SEQUENCE [LARGE SCALE GENOMIC DNA]</scope>
    <source>
        <strain evidence="10">f. Nagariensis / Eve</strain>
    </source>
</reference>
<dbReference type="eggNOG" id="KOG0166">
    <property type="taxonomic scope" value="Eukaryota"/>
</dbReference>
<feature type="repeat" description="ARM" evidence="6">
    <location>
        <begin position="116"/>
        <end position="155"/>
    </location>
</feature>
<dbReference type="OrthoDB" id="29145at2759"/>
<gene>
    <name evidence="9" type="ORF">VOLCADRAFT_84159</name>
</gene>
<dbReference type="InterPro" id="IPR000225">
    <property type="entry name" value="Armadillo"/>
</dbReference>
<dbReference type="FunFam" id="1.20.5.690:FF:000002">
    <property type="entry name" value="Importin subunit alpha"/>
    <property type="match status" value="1"/>
</dbReference>
<dbReference type="InterPro" id="IPR032413">
    <property type="entry name" value="Arm_3"/>
</dbReference>
<dbReference type="InterPro" id="IPR024931">
    <property type="entry name" value="Importin_alpha"/>
</dbReference>
<dbReference type="InterPro" id="IPR002652">
    <property type="entry name" value="Importin-a_IBB"/>
</dbReference>
<dbReference type="GO" id="GO:0005737">
    <property type="term" value="C:cytoplasm"/>
    <property type="evidence" value="ECO:0007669"/>
    <property type="project" value="InterPro"/>
</dbReference>
<evidence type="ECO:0000256" key="6">
    <source>
        <dbReference type="PROSITE-ProRule" id="PRU00259"/>
    </source>
</evidence>
<comment type="similarity">
    <text evidence="1 5">Belongs to the importin alpha family.</text>
</comment>
<evidence type="ECO:0000313" key="10">
    <source>
        <dbReference type="Proteomes" id="UP000001058"/>
    </source>
</evidence>
<dbReference type="RefSeq" id="XP_002957574.1">
    <property type="nucleotide sequence ID" value="XM_002957528.1"/>
</dbReference>
<dbReference type="AlphaFoldDB" id="D8UG04"/>
<dbReference type="FunFam" id="1.25.10.10:FF:000040">
    <property type="entry name" value="Importin subunit alpha"/>
    <property type="match status" value="1"/>
</dbReference>
<dbReference type="PANTHER" id="PTHR23316">
    <property type="entry name" value="IMPORTIN ALPHA"/>
    <property type="match status" value="1"/>
</dbReference>
<dbReference type="SUPFAM" id="SSF48371">
    <property type="entry name" value="ARM repeat"/>
    <property type="match status" value="1"/>
</dbReference>
<dbReference type="GO" id="GO:0006606">
    <property type="term" value="P:protein import into nucleus"/>
    <property type="evidence" value="ECO:0007669"/>
    <property type="project" value="InterPro"/>
</dbReference>
<keyword evidence="10" id="KW-1185">Reference proteome</keyword>
<dbReference type="FunCoup" id="D8UG04">
    <property type="interactions" value="2090"/>
</dbReference>
<feature type="repeat" description="ARM" evidence="6">
    <location>
        <begin position="370"/>
        <end position="398"/>
    </location>
</feature>
<feature type="repeat" description="ARM" evidence="6">
    <location>
        <begin position="243"/>
        <end position="285"/>
    </location>
</feature>
<dbReference type="Pfam" id="PF01749">
    <property type="entry name" value="IBB"/>
    <property type="match status" value="1"/>
</dbReference>
<keyword evidence="3" id="KW-0677">Repeat</keyword>
<dbReference type="InterPro" id="IPR016024">
    <property type="entry name" value="ARM-type_fold"/>
</dbReference>
<accession>D8UG04</accession>
<dbReference type="InterPro" id="IPR036975">
    <property type="entry name" value="Importin-a_IBB_sf"/>
</dbReference>
<feature type="region of interest" description="Disordered" evidence="7">
    <location>
        <begin position="1"/>
        <end position="46"/>
    </location>
</feature>
<evidence type="ECO:0000256" key="3">
    <source>
        <dbReference type="ARBA" id="ARBA00022737"/>
    </source>
</evidence>
<organism evidence="10">
    <name type="scientific">Volvox carteri f. nagariensis</name>
    <dbReference type="NCBI Taxonomy" id="3068"/>
    <lineage>
        <taxon>Eukaryota</taxon>
        <taxon>Viridiplantae</taxon>
        <taxon>Chlorophyta</taxon>
        <taxon>core chlorophytes</taxon>
        <taxon>Chlorophyceae</taxon>
        <taxon>CS clade</taxon>
        <taxon>Chlamydomonadales</taxon>
        <taxon>Volvocaceae</taxon>
        <taxon>Volvox</taxon>
    </lineage>
</organism>
<dbReference type="Pfam" id="PF16186">
    <property type="entry name" value="Arm_3"/>
    <property type="match status" value="1"/>
</dbReference>
<dbReference type="Gene3D" id="1.25.10.10">
    <property type="entry name" value="Leucine-rich Repeat Variant"/>
    <property type="match status" value="1"/>
</dbReference>
<dbReference type="Gene3D" id="1.20.5.690">
    <property type="entry name" value="Importin-alpha, importin-beta-binding domain"/>
    <property type="match status" value="1"/>
</dbReference>
<dbReference type="Pfam" id="PF00514">
    <property type="entry name" value="Arm"/>
    <property type="match status" value="8"/>
</dbReference>
<dbReference type="PROSITE" id="PS50176">
    <property type="entry name" value="ARM_REPEAT"/>
    <property type="match status" value="4"/>
</dbReference>